<feature type="region of interest" description="Disordered" evidence="1">
    <location>
        <begin position="49"/>
        <end position="119"/>
    </location>
</feature>
<reference evidence="2" key="2">
    <citation type="submission" date="2022-06" db="UniProtKB">
        <authorList>
            <consortium name="EnsemblMetazoa"/>
        </authorList>
    </citation>
    <scope>IDENTIFICATION</scope>
    <source>
        <strain evidence="2">PS312</strain>
    </source>
</reference>
<feature type="compositionally biased region" description="Basic and acidic residues" evidence="1">
    <location>
        <begin position="66"/>
        <end position="79"/>
    </location>
</feature>
<protein>
    <submittedName>
        <fullName evidence="2">Uncharacterized protein</fullName>
    </submittedName>
</protein>
<proteinExistence type="predicted"/>
<dbReference type="AlphaFoldDB" id="A0A2A6BCU8"/>
<feature type="region of interest" description="Disordered" evidence="1">
    <location>
        <begin position="1"/>
        <end position="34"/>
    </location>
</feature>
<accession>A0A8R1U585</accession>
<evidence type="ECO:0000313" key="3">
    <source>
        <dbReference type="Proteomes" id="UP000005239"/>
    </source>
</evidence>
<dbReference type="Proteomes" id="UP000005239">
    <property type="component" value="Unassembled WGS sequence"/>
</dbReference>
<keyword evidence="3" id="KW-1185">Reference proteome</keyword>
<feature type="compositionally biased region" description="Basic and acidic residues" evidence="1">
    <location>
        <begin position="96"/>
        <end position="111"/>
    </location>
</feature>
<sequence>MLEKEEEKKKKKKKRDKKEEAQEATQKKTKRRNDEVACIFSTSIGGKEGLRLDSCSPDLIGGGNERSGREEEGGKDRTTGGKMKGVNLRPFLSSHQWKENRAENETPRENNAEGLGYGS</sequence>
<reference evidence="3" key="1">
    <citation type="journal article" date="2008" name="Nat. Genet.">
        <title>The Pristionchus pacificus genome provides a unique perspective on nematode lifestyle and parasitism.</title>
        <authorList>
            <person name="Dieterich C."/>
            <person name="Clifton S.W."/>
            <person name="Schuster L.N."/>
            <person name="Chinwalla A."/>
            <person name="Delehaunty K."/>
            <person name="Dinkelacker I."/>
            <person name="Fulton L."/>
            <person name="Fulton R."/>
            <person name="Godfrey J."/>
            <person name="Minx P."/>
            <person name="Mitreva M."/>
            <person name="Roeseler W."/>
            <person name="Tian H."/>
            <person name="Witte H."/>
            <person name="Yang S.P."/>
            <person name="Wilson R.K."/>
            <person name="Sommer R.J."/>
        </authorList>
    </citation>
    <scope>NUCLEOTIDE SEQUENCE [LARGE SCALE GENOMIC DNA]</scope>
    <source>
        <strain evidence="3">PS312</strain>
    </source>
</reference>
<evidence type="ECO:0000256" key="1">
    <source>
        <dbReference type="SAM" id="MobiDB-lite"/>
    </source>
</evidence>
<organism evidence="2 3">
    <name type="scientific">Pristionchus pacificus</name>
    <name type="common">Parasitic nematode worm</name>
    <dbReference type="NCBI Taxonomy" id="54126"/>
    <lineage>
        <taxon>Eukaryota</taxon>
        <taxon>Metazoa</taxon>
        <taxon>Ecdysozoa</taxon>
        <taxon>Nematoda</taxon>
        <taxon>Chromadorea</taxon>
        <taxon>Rhabditida</taxon>
        <taxon>Rhabditina</taxon>
        <taxon>Diplogasteromorpha</taxon>
        <taxon>Diplogasteroidea</taxon>
        <taxon>Neodiplogasteridae</taxon>
        <taxon>Pristionchus</taxon>
    </lineage>
</organism>
<evidence type="ECO:0000313" key="2">
    <source>
        <dbReference type="EnsemblMetazoa" id="PPA03772.1"/>
    </source>
</evidence>
<dbReference type="EnsemblMetazoa" id="PPA03772.1">
    <property type="protein sequence ID" value="PPA03772.1"/>
    <property type="gene ID" value="WBGene00093326"/>
</dbReference>
<name>A0A2A6BCU8_PRIPA</name>
<gene>
    <name evidence="2" type="primary">WBGene00093326</name>
</gene>
<accession>A0A2A6BCU8</accession>